<feature type="transmembrane region" description="Helical" evidence="1">
    <location>
        <begin position="32"/>
        <end position="53"/>
    </location>
</feature>
<evidence type="ECO:0000313" key="3">
    <source>
        <dbReference type="Proteomes" id="UP001595999"/>
    </source>
</evidence>
<comment type="caution">
    <text evidence="2">The sequence shown here is derived from an EMBL/GenBank/DDBJ whole genome shotgun (WGS) entry which is preliminary data.</text>
</comment>
<organism evidence="2 3">
    <name type="scientific">Chromobacterium aquaticum</name>
    <dbReference type="NCBI Taxonomy" id="467180"/>
    <lineage>
        <taxon>Bacteria</taxon>
        <taxon>Pseudomonadati</taxon>
        <taxon>Pseudomonadota</taxon>
        <taxon>Betaproteobacteria</taxon>
        <taxon>Neisseriales</taxon>
        <taxon>Chromobacteriaceae</taxon>
        <taxon>Chromobacterium</taxon>
    </lineage>
</organism>
<keyword evidence="1" id="KW-1133">Transmembrane helix</keyword>
<protein>
    <submittedName>
        <fullName evidence="2">Uncharacterized protein</fullName>
    </submittedName>
</protein>
<accession>A0ABV8ZPT1</accession>
<evidence type="ECO:0000313" key="2">
    <source>
        <dbReference type="EMBL" id="MFC4489713.1"/>
    </source>
</evidence>
<dbReference type="EMBL" id="JBHSEK010000004">
    <property type="protein sequence ID" value="MFC4489713.1"/>
    <property type="molecule type" value="Genomic_DNA"/>
</dbReference>
<sequence length="311" mass="33693">MTYPRALSLLSILLLLPQTCLADMAGLGLFLINLLLVGAAVWLLLSGLLFYALRRRRPRARFGLSLLFLLAPLLWLGLQLAAGFFIERLNPVGGETADSPVTLAGVSFPAGSHIVYEQDNGSRQPVKAESSAPLALGPLSIVSLKQEPGSRVLEAGLNGAQEIEGWPCASAEVMPTTLEPTPQGPRLQGCWLGRMRELGALRWPPGSVLSRDGQGNWSLFWQADQAGEAFGLPVDNMTASYSPRLSLLGWEGSVYGIEFTLGDYRFSGLQSSVKAKWQSDGSLRLSGDIHRRGQPVSCVIWRPEHSQARAC</sequence>
<reference evidence="3" key="1">
    <citation type="journal article" date="2019" name="Int. J. Syst. Evol. Microbiol.">
        <title>The Global Catalogue of Microorganisms (GCM) 10K type strain sequencing project: providing services to taxonomists for standard genome sequencing and annotation.</title>
        <authorList>
            <consortium name="The Broad Institute Genomics Platform"/>
            <consortium name="The Broad Institute Genome Sequencing Center for Infectious Disease"/>
            <person name="Wu L."/>
            <person name="Ma J."/>
        </authorList>
    </citation>
    <scope>NUCLEOTIDE SEQUENCE [LARGE SCALE GENOMIC DNA]</scope>
    <source>
        <strain evidence="3">CGMCC 4.7608</strain>
    </source>
</reference>
<dbReference type="Proteomes" id="UP001595999">
    <property type="component" value="Unassembled WGS sequence"/>
</dbReference>
<keyword evidence="3" id="KW-1185">Reference proteome</keyword>
<keyword evidence="1" id="KW-0812">Transmembrane</keyword>
<proteinExistence type="predicted"/>
<evidence type="ECO:0000256" key="1">
    <source>
        <dbReference type="SAM" id="Phobius"/>
    </source>
</evidence>
<gene>
    <name evidence="2" type="ORF">ACFO0R_08760</name>
</gene>
<name>A0ABV8ZPT1_9NEIS</name>
<dbReference type="RefSeq" id="WP_231464841.1">
    <property type="nucleotide sequence ID" value="NZ_JAJOHW010000152.1"/>
</dbReference>
<feature type="transmembrane region" description="Helical" evidence="1">
    <location>
        <begin position="65"/>
        <end position="86"/>
    </location>
</feature>
<keyword evidence="1" id="KW-0472">Membrane</keyword>